<dbReference type="AlphaFoldDB" id="A0A511V2H0"/>
<sequence>MSVSSTYFNNRSEFQMQATYMTARFMHGYQGKFEEFNEVMKNAKEPINPAHAKQISAKESAGKMAMGTSESLVRLAERGAELGLWDDSFYQQRINQIKQRSQKSNHLAVEERAANQKMQLPQLLIENRRQAATAMYEQNLF</sequence>
<protein>
    <submittedName>
        <fullName evidence="1">Uncharacterized protein</fullName>
    </submittedName>
</protein>
<evidence type="ECO:0000313" key="1">
    <source>
        <dbReference type="EMBL" id="GEN33084.1"/>
    </source>
</evidence>
<accession>A0A511V2H0</accession>
<dbReference type="OrthoDB" id="2734635at2"/>
<dbReference type="Proteomes" id="UP000321157">
    <property type="component" value="Unassembled WGS sequence"/>
</dbReference>
<name>A0A511V2H0_9BACL</name>
<comment type="caution">
    <text evidence="1">The sequence shown here is derived from an EMBL/GenBank/DDBJ whole genome shotgun (WGS) entry which is preliminary data.</text>
</comment>
<organism evidence="1 2">
    <name type="scientific">Aneurinibacillus danicus</name>
    <dbReference type="NCBI Taxonomy" id="267746"/>
    <lineage>
        <taxon>Bacteria</taxon>
        <taxon>Bacillati</taxon>
        <taxon>Bacillota</taxon>
        <taxon>Bacilli</taxon>
        <taxon>Bacillales</taxon>
        <taxon>Paenibacillaceae</taxon>
        <taxon>Aneurinibacillus group</taxon>
        <taxon>Aneurinibacillus</taxon>
    </lineage>
</organism>
<gene>
    <name evidence="1" type="ORF">ADA01nite_05440</name>
</gene>
<keyword evidence="2" id="KW-1185">Reference proteome</keyword>
<dbReference type="EMBL" id="BJXX01000022">
    <property type="protein sequence ID" value="GEN33084.1"/>
    <property type="molecule type" value="Genomic_DNA"/>
</dbReference>
<evidence type="ECO:0000313" key="2">
    <source>
        <dbReference type="Proteomes" id="UP000321157"/>
    </source>
</evidence>
<reference evidence="1 2" key="1">
    <citation type="submission" date="2019-07" db="EMBL/GenBank/DDBJ databases">
        <title>Whole genome shotgun sequence of Aneurinibacillus danicus NBRC 102444.</title>
        <authorList>
            <person name="Hosoyama A."/>
            <person name="Uohara A."/>
            <person name="Ohji S."/>
            <person name="Ichikawa N."/>
        </authorList>
    </citation>
    <scope>NUCLEOTIDE SEQUENCE [LARGE SCALE GENOMIC DNA]</scope>
    <source>
        <strain evidence="1 2">NBRC 102444</strain>
    </source>
</reference>
<proteinExistence type="predicted"/>
<dbReference type="RefSeq" id="WP_146808383.1">
    <property type="nucleotide sequence ID" value="NZ_BJXX01000022.1"/>
</dbReference>